<gene>
    <name evidence="1" type="ORF">EVG20_g200</name>
</gene>
<dbReference type="EMBL" id="SEOQ01000005">
    <property type="protein sequence ID" value="TFY72791.1"/>
    <property type="molecule type" value="Genomic_DNA"/>
</dbReference>
<dbReference type="AlphaFoldDB" id="A0A4Y9ZG53"/>
<sequence>MSRLSAVRQQMGEFRSLTLDFDPFDYLSITARSRDLPMAIDSAPKEHQPGSRLFHLTLAWDDIRYMSTSLGWDAFHRTMERTFIDNRFTFEKIHVLALTTDSEMEIDVLTHLPKQKWLLYFTPLINTKTLWISHMLPYANLLDAATPIPHDTDNQSTKFLFPELSEVRITFKESLRTYAERLWEDGALLFEPLRRLATARRRGNARLVLRLEGCMVPRAILESLGDAAWVLEDGQSLPEHAEITRYASEQCLEWRAMKGLFTEQPRPFAPTVMPPLAVPRRCRSLRRSRIESLLTLKLPTNQPILSNMQRNLNAPFLSSKSSQMKQAQIQHSAAYRQRRRAAQESITSRCWQYPKLSYHALADADVALELADVDIDVQQDIWDTFAPAEEKREDEPTSFPFPCVVVPEKKAKRRGKGKGKERAVLTDGEAFEMIGDDALVVLDEGVWDEDEWEIVRGDEVRSEGRRVRPTYSAIVKGGGAHAGD</sequence>
<proteinExistence type="predicted"/>
<reference evidence="1 2" key="1">
    <citation type="submission" date="2019-02" db="EMBL/GenBank/DDBJ databases">
        <title>Genome sequencing of the rare red list fungi Dentipellis fragilis.</title>
        <authorList>
            <person name="Buettner E."/>
            <person name="Kellner H."/>
        </authorList>
    </citation>
    <scope>NUCLEOTIDE SEQUENCE [LARGE SCALE GENOMIC DNA]</scope>
    <source>
        <strain evidence="1 2">DSM 105465</strain>
    </source>
</reference>
<evidence type="ECO:0000313" key="2">
    <source>
        <dbReference type="Proteomes" id="UP000298327"/>
    </source>
</evidence>
<accession>A0A4Y9ZG53</accession>
<comment type="caution">
    <text evidence="1">The sequence shown here is derived from an EMBL/GenBank/DDBJ whole genome shotgun (WGS) entry which is preliminary data.</text>
</comment>
<protein>
    <submittedName>
        <fullName evidence="1">Uncharacterized protein</fullName>
    </submittedName>
</protein>
<evidence type="ECO:0000313" key="1">
    <source>
        <dbReference type="EMBL" id="TFY72791.1"/>
    </source>
</evidence>
<dbReference type="OrthoDB" id="10547128at2759"/>
<name>A0A4Y9ZG53_9AGAM</name>
<organism evidence="1 2">
    <name type="scientific">Dentipellis fragilis</name>
    <dbReference type="NCBI Taxonomy" id="205917"/>
    <lineage>
        <taxon>Eukaryota</taxon>
        <taxon>Fungi</taxon>
        <taxon>Dikarya</taxon>
        <taxon>Basidiomycota</taxon>
        <taxon>Agaricomycotina</taxon>
        <taxon>Agaricomycetes</taxon>
        <taxon>Russulales</taxon>
        <taxon>Hericiaceae</taxon>
        <taxon>Dentipellis</taxon>
    </lineage>
</organism>
<dbReference type="Proteomes" id="UP000298327">
    <property type="component" value="Unassembled WGS sequence"/>
</dbReference>
<keyword evidence="2" id="KW-1185">Reference proteome</keyword>